<sequence length="310" mass="34183">MKNLTLQVLLSILWLSSCKNDTQTQEVANNQDSLQTATVTESTENTSAEKENDVTNIFPDFPSMGTTAQPHEHLLVPGYKMMENYVNGKTKNLIFYNAKMAKPADKNSTVAFQFDGDQEVPNYMIIPIPSGQKVRKGDIVLTWWQSGSGMQRALVTNDTDPSAPEVHYLDIKWDNPAKNNGVPIGQLKEIIKENTFVKLTDVWQSGTTIAVREGTSLKKFTVINVNQDKVLALGFAGSMKVLNKADCTPLPVATQVKVGDKVQAPWVGSFKTCTVKELKPEFGRAVVEFDDHKGDLHTLPLGDITTGLVL</sequence>
<accession>A0ABV2LV58</accession>
<evidence type="ECO:0000313" key="2">
    <source>
        <dbReference type="Proteomes" id="UP001549146"/>
    </source>
</evidence>
<gene>
    <name evidence="1" type="ORF">ABID46_002029</name>
</gene>
<dbReference type="RefSeq" id="WP_354509666.1">
    <property type="nucleotide sequence ID" value="NZ_JBEPMO010000012.1"/>
</dbReference>
<proteinExistence type="predicted"/>
<name>A0ABV2LV58_9FLAO</name>
<organism evidence="1 2">
    <name type="scientific">Moheibacter stercoris</name>
    <dbReference type="NCBI Taxonomy" id="1628251"/>
    <lineage>
        <taxon>Bacteria</taxon>
        <taxon>Pseudomonadati</taxon>
        <taxon>Bacteroidota</taxon>
        <taxon>Flavobacteriia</taxon>
        <taxon>Flavobacteriales</taxon>
        <taxon>Weeksellaceae</taxon>
        <taxon>Moheibacter</taxon>
    </lineage>
</organism>
<keyword evidence="2" id="KW-1185">Reference proteome</keyword>
<dbReference type="PROSITE" id="PS51257">
    <property type="entry name" value="PROKAR_LIPOPROTEIN"/>
    <property type="match status" value="1"/>
</dbReference>
<reference evidence="1 2" key="1">
    <citation type="submission" date="2024-06" db="EMBL/GenBank/DDBJ databases">
        <title>Genomic Encyclopedia of Type Strains, Phase IV (KMG-IV): sequencing the most valuable type-strain genomes for metagenomic binning, comparative biology and taxonomic classification.</title>
        <authorList>
            <person name="Goeker M."/>
        </authorList>
    </citation>
    <scope>NUCLEOTIDE SEQUENCE [LARGE SCALE GENOMIC DNA]</scope>
    <source>
        <strain evidence="1 2">DSM 29388</strain>
    </source>
</reference>
<dbReference type="EMBL" id="JBEPMO010000012">
    <property type="protein sequence ID" value="MET3732440.1"/>
    <property type="molecule type" value="Genomic_DNA"/>
</dbReference>
<protein>
    <submittedName>
        <fullName evidence="1">Uncharacterized protein</fullName>
    </submittedName>
</protein>
<evidence type="ECO:0000313" key="1">
    <source>
        <dbReference type="EMBL" id="MET3732440.1"/>
    </source>
</evidence>
<dbReference type="Proteomes" id="UP001549146">
    <property type="component" value="Unassembled WGS sequence"/>
</dbReference>
<comment type="caution">
    <text evidence="1">The sequence shown here is derived from an EMBL/GenBank/DDBJ whole genome shotgun (WGS) entry which is preliminary data.</text>
</comment>